<keyword evidence="4" id="KW-1185">Reference proteome</keyword>
<protein>
    <submittedName>
        <fullName evidence="3">ABC transporter substrate-binding protein</fullName>
    </submittedName>
</protein>
<gene>
    <name evidence="3" type="ORF">BJF95_10090</name>
</gene>
<dbReference type="RefSeq" id="WP_075638867.1">
    <property type="nucleotide sequence ID" value="NZ_MKIM01000024.1"/>
</dbReference>
<evidence type="ECO:0000259" key="2">
    <source>
        <dbReference type="PROSITE" id="PS50983"/>
    </source>
</evidence>
<accession>A0A1Q8ZUX7</accession>
<dbReference type="OrthoDB" id="9775594at2"/>
<keyword evidence="1" id="KW-0732">Signal</keyword>
<comment type="caution">
    <text evidence="3">The sequence shown here is derived from an EMBL/GenBank/DDBJ whole genome shotgun (WGS) entry which is preliminary data.</text>
</comment>
<organism evidence="3 4">
    <name type="scientific">Rhizobium oryziradicis</name>
    <dbReference type="NCBI Taxonomy" id="1867956"/>
    <lineage>
        <taxon>Bacteria</taxon>
        <taxon>Pseudomonadati</taxon>
        <taxon>Pseudomonadota</taxon>
        <taxon>Alphaproteobacteria</taxon>
        <taxon>Hyphomicrobiales</taxon>
        <taxon>Rhizobiaceae</taxon>
        <taxon>Rhizobium/Agrobacterium group</taxon>
        <taxon>Rhizobium</taxon>
    </lineage>
</organism>
<dbReference type="Pfam" id="PF01497">
    <property type="entry name" value="Peripla_BP_2"/>
    <property type="match status" value="1"/>
</dbReference>
<dbReference type="CDD" id="cd01139">
    <property type="entry name" value="TroA_f"/>
    <property type="match status" value="1"/>
</dbReference>
<evidence type="ECO:0000313" key="4">
    <source>
        <dbReference type="Proteomes" id="UP000186894"/>
    </source>
</evidence>
<name>A0A1Q8ZUX7_9HYPH</name>
<evidence type="ECO:0000256" key="1">
    <source>
        <dbReference type="SAM" id="SignalP"/>
    </source>
</evidence>
<sequence>MNFRHLIRALVALAPFLGQPIMPASALAAEITDVAGRTVTLDLPAKRVLVGEARQIHTIAALAGSHTFDTIVGWRDDFLTKDPDSYQAYVERFPKIADLPRFGYVPNGSFSLEAAIALHPDVLTLNIEAKTAAEESGLEEKAAAAGIQVVYVDFRVDPDKNTENSITILGKIFGDEDKAQELIAYRRAQITRVTDRLAAVKDLKRPLVYMERAPGNDAEGGCCRTFGPANFGEMVEKAGGHNIGSDVIKTTFGSLSIEQLIAVNPDQIIATGSNWAAESKTNRFVHVGRGADPIKAREKLQTLMERTGFEGLKAVQEGNVHAVWHQFYGAPYEFVPIQQFAKWFHPELFKDLDPQQTFREFHEKFLPVTYKPGYFVSLEKGRQ</sequence>
<dbReference type="SUPFAM" id="SSF53807">
    <property type="entry name" value="Helical backbone' metal receptor"/>
    <property type="match status" value="1"/>
</dbReference>
<dbReference type="STRING" id="1867956.BJF95_10090"/>
<dbReference type="InterPro" id="IPR002491">
    <property type="entry name" value="ABC_transptr_periplasmic_BD"/>
</dbReference>
<dbReference type="EMBL" id="MKIM01000024">
    <property type="protein sequence ID" value="OLP45863.1"/>
    <property type="molecule type" value="Genomic_DNA"/>
</dbReference>
<dbReference type="AlphaFoldDB" id="A0A1Q8ZUX7"/>
<feature type="domain" description="Fe/B12 periplasmic-binding" evidence="2">
    <location>
        <begin position="47"/>
        <end position="352"/>
    </location>
</feature>
<dbReference type="InterPro" id="IPR050902">
    <property type="entry name" value="ABC_Transporter_SBP"/>
</dbReference>
<dbReference type="PANTHER" id="PTHR30535">
    <property type="entry name" value="VITAMIN B12-BINDING PROTEIN"/>
    <property type="match status" value="1"/>
</dbReference>
<dbReference type="PROSITE" id="PS50983">
    <property type="entry name" value="FE_B12_PBP"/>
    <property type="match status" value="1"/>
</dbReference>
<feature type="signal peptide" evidence="1">
    <location>
        <begin position="1"/>
        <end position="28"/>
    </location>
</feature>
<dbReference type="Gene3D" id="3.40.50.1980">
    <property type="entry name" value="Nitrogenase molybdenum iron protein domain"/>
    <property type="match status" value="2"/>
</dbReference>
<proteinExistence type="predicted"/>
<evidence type="ECO:0000313" key="3">
    <source>
        <dbReference type="EMBL" id="OLP45863.1"/>
    </source>
</evidence>
<feature type="chain" id="PRO_5012570673" evidence="1">
    <location>
        <begin position="29"/>
        <end position="383"/>
    </location>
</feature>
<dbReference type="PANTHER" id="PTHR30535:SF34">
    <property type="entry name" value="MOLYBDATE-BINDING PROTEIN MOLA"/>
    <property type="match status" value="1"/>
</dbReference>
<dbReference type="Proteomes" id="UP000186894">
    <property type="component" value="Unassembled WGS sequence"/>
</dbReference>
<reference evidence="3 4" key="1">
    <citation type="submission" date="2016-09" db="EMBL/GenBank/DDBJ databases">
        <title>Rhizobium oryziradicis sp. nov., isolated from the root of rice.</title>
        <authorList>
            <person name="Zhao J."/>
            <person name="Zhang X."/>
        </authorList>
    </citation>
    <scope>NUCLEOTIDE SEQUENCE [LARGE SCALE GENOMIC DNA]</scope>
    <source>
        <strain evidence="3 4">N19</strain>
    </source>
</reference>